<dbReference type="GO" id="GO:0006508">
    <property type="term" value="P:proteolysis"/>
    <property type="evidence" value="ECO:0007669"/>
    <property type="project" value="InterPro"/>
</dbReference>
<dbReference type="SMART" id="SM00020">
    <property type="entry name" value="Tryp_SPc"/>
    <property type="match status" value="1"/>
</dbReference>
<evidence type="ECO:0000259" key="2">
    <source>
        <dbReference type="PROSITE" id="PS50240"/>
    </source>
</evidence>
<dbReference type="PANTHER" id="PTHR24253">
    <property type="entry name" value="TRANSMEMBRANE PROTEASE SERINE"/>
    <property type="match status" value="1"/>
</dbReference>
<organism evidence="3 4">
    <name type="scientific">Paragonimus heterotremus</name>
    <dbReference type="NCBI Taxonomy" id="100268"/>
    <lineage>
        <taxon>Eukaryota</taxon>
        <taxon>Metazoa</taxon>
        <taxon>Spiralia</taxon>
        <taxon>Lophotrochozoa</taxon>
        <taxon>Platyhelminthes</taxon>
        <taxon>Trematoda</taxon>
        <taxon>Digenea</taxon>
        <taxon>Plagiorchiida</taxon>
        <taxon>Troglotremata</taxon>
        <taxon>Troglotrematidae</taxon>
        <taxon>Paragonimus</taxon>
    </lineage>
</organism>
<dbReference type="SUPFAM" id="SSF50494">
    <property type="entry name" value="Trypsin-like serine proteases"/>
    <property type="match status" value="1"/>
</dbReference>
<dbReference type="PRINTS" id="PR00722">
    <property type="entry name" value="CHYMOTRYPSIN"/>
</dbReference>
<keyword evidence="4" id="KW-1185">Reference proteome</keyword>
<evidence type="ECO:0000256" key="1">
    <source>
        <dbReference type="ARBA" id="ARBA00023157"/>
    </source>
</evidence>
<keyword evidence="1" id="KW-1015">Disulfide bond</keyword>
<dbReference type="Proteomes" id="UP000748531">
    <property type="component" value="Unassembled WGS sequence"/>
</dbReference>
<proteinExistence type="predicted"/>
<dbReference type="GO" id="GO:0004252">
    <property type="term" value="F:serine-type endopeptidase activity"/>
    <property type="evidence" value="ECO:0007669"/>
    <property type="project" value="InterPro"/>
</dbReference>
<dbReference type="PROSITE" id="PS50240">
    <property type="entry name" value="TRYPSIN_DOM"/>
    <property type="match status" value="1"/>
</dbReference>
<dbReference type="InterPro" id="IPR001254">
    <property type="entry name" value="Trypsin_dom"/>
</dbReference>
<dbReference type="InterPro" id="IPR001314">
    <property type="entry name" value="Peptidase_S1A"/>
</dbReference>
<protein>
    <recommendedName>
        <fullName evidence="2">Peptidase S1 domain-containing protein</fullName>
    </recommendedName>
</protein>
<evidence type="ECO:0000313" key="4">
    <source>
        <dbReference type="Proteomes" id="UP000748531"/>
    </source>
</evidence>
<dbReference type="Gene3D" id="2.40.10.10">
    <property type="entry name" value="Trypsin-like serine proteases"/>
    <property type="match status" value="1"/>
</dbReference>
<reference evidence="3" key="1">
    <citation type="submission" date="2019-05" db="EMBL/GenBank/DDBJ databases">
        <title>Annotation for the trematode Paragonimus heterotremus.</title>
        <authorList>
            <person name="Choi Y.-J."/>
        </authorList>
    </citation>
    <scope>NUCLEOTIDE SEQUENCE</scope>
    <source>
        <strain evidence="3">LC</strain>
    </source>
</reference>
<accession>A0A8J4T6G8</accession>
<dbReference type="AlphaFoldDB" id="A0A8J4T6G8"/>
<dbReference type="PANTHER" id="PTHR24253:SF153">
    <property type="entry name" value="SERINE PROTEASE HEPSIN"/>
    <property type="match status" value="1"/>
</dbReference>
<dbReference type="InterPro" id="IPR009003">
    <property type="entry name" value="Peptidase_S1_PA"/>
</dbReference>
<comment type="caution">
    <text evidence="3">The sequence shown here is derived from an EMBL/GenBank/DDBJ whole genome shotgun (WGS) entry which is preliminary data.</text>
</comment>
<dbReference type="OrthoDB" id="10002959at2759"/>
<feature type="domain" description="Peptidase S1" evidence="2">
    <location>
        <begin position="19"/>
        <end position="163"/>
    </location>
</feature>
<gene>
    <name evidence="3" type="ORF">PHET_07043</name>
</gene>
<name>A0A8J4T6G8_9TREM</name>
<evidence type="ECO:0000313" key="3">
    <source>
        <dbReference type="EMBL" id="KAF5399883.1"/>
    </source>
</evidence>
<dbReference type="Pfam" id="PF00089">
    <property type="entry name" value="Trypsin"/>
    <property type="match status" value="1"/>
</dbReference>
<sequence length="168" mass="19048">MMKRVIHLSKYSHSESAWGATIIAERWLLTAAHSFWDNRKKMQRKDLTVYHVYVGNPLAETNADYDIALVKLTGSIPINDSRITVAKLPDIKKGSNWPPPNVQCAISGWGCTYNRGPGQKTARAVWMRTMKKQECVDAYHIKFEWKPEMRFCAGHYKGGGATCIVSFV</sequence>
<dbReference type="EMBL" id="LUCH01003643">
    <property type="protein sequence ID" value="KAF5399883.1"/>
    <property type="molecule type" value="Genomic_DNA"/>
</dbReference>
<dbReference type="InterPro" id="IPR043504">
    <property type="entry name" value="Peptidase_S1_PA_chymotrypsin"/>
</dbReference>